<dbReference type="Proteomes" id="UP000249402">
    <property type="component" value="Unassembled WGS sequence"/>
</dbReference>
<dbReference type="RefSeq" id="XP_025572139.1">
    <property type="nucleotide sequence ID" value="XM_025714025.1"/>
</dbReference>
<proteinExistence type="predicted"/>
<dbReference type="VEuPathDB" id="FungiDB:BO80DRAFT_181548"/>
<dbReference type="EMBL" id="KZ824459">
    <property type="protein sequence ID" value="RAK97811.1"/>
    <property type="molecule type" value="Genomic_DNA"/>
</dbReference>
<accession>A0A395GQJ6</accession>
<evidence type="ECO:0000313" key="2">
    <source>
        <dbReference type="EMBL" id="RAK97811.1"/>
    </source>
</evidence>
<gene>
    <name evidence="2" type="ORF">BO80DRAFT_181548</name>
</gene>
<feature type="region of interest" description="Disordered" evidence="1">
    <location>
        <begin position="35"/>
        <end position="69"/>
    </location>
</feature>
<organism evidence="2 3">
    <name type="scientific">Aspergillus ibericus CBS 121593</name>
    <dbReference type="NCBI Taxonomy" id="1448316"/>
    <lineage>
        <taxon>Eukaryota</taxon>
        <taxon>Fungi</taxon>
        <taxon>Dikarya</taxon>
        <taxon>Ascomycota</taxon>
        <taxon>Pezizomycotina</taxon>
        <taxon>Eurotiomycetes</taxon>
        <taxon>Eurotiomycetidae</taxon>
        <taxon>Eurotiales</taxon>
        <taxon>Aspergillaceae</taxon>
        <taxon>Aspergillus</taxon>
        <taxon>Aspergillus subgen. Circumdati</taxon>
    </lineage>
</organism>
<protein>
    <submittedName>
        <fullName evidence="2">Uncharacterized protein</fullName>
    </submittedName>
</protein>
<dbReference type="GeneID" id="37218890"/>
<feature type="compositionally biased region" description="Basic residues" evidence="1">
    <location>
        <begin position="59"/>
        <end position="69"/>
    </location>
</feature>
<reference evidence="2 3" key="1">
    <citation type="submission" date="2018-02" db="EMBL/GenBank/DDBJ databases">
        <title>The genomes of Aspergillus section Nigri reveals drivers in fungal speciation.</title>
        <authorList>
            <consortium name="DOE Joint Genome Institute"/>
            <person name="Vesth T.C."/>
            <person name="Nybo J."/>
            <person name="Theobald S."/>
            <person name="Brandl J."/>
            <person name="Frisvad J.C."/>
            <person name="Nielsen K.F."/>
            <person name="Lyhne E.K."/>
            <person name="Kogle M.E."/>
            <person name="Kuo A."/>
            <person name="Riley R."/>
            <person name="Clum A."/>
            <person name="Nolan M."/>
            <person name="Lipzen A."/>
            <person name="Salamov A."/>
            <person name="Henrissat B."/>
            <person name="Wiebenga A."/>
            <person name="De vries R.P."/>
            <person name="Grigoriev I.V."/>
            <person name="Mortensen U.H."/>
            <person name="Andersen M.R."/>
            <person name="Baker S.E."/>
        </authorList>
    </citation>
    <scope>NUCLEOTIDE SEQUENCE [LARGE SCALE GENOMIC DNA]</scope>
    <source>
        <strain evidence="2 3">CBS 121593</strain>
    </source>
</reference>
<keyword evidence="3" id="KW-1185">Reference proteome</keyword>
<evidence type="ECO:0000313" key="3">
    <source>
        <dbReference type="Proteomes" id="UP000249402"/>
    </source>
</evidence>
<dbReference type="AlphaFoldDB" id="A0A395GQJ6"/>
<evidence type="ECO:0000256" key="1">
    <source>
        <dbReference type="SAM" id="MobiDB-lite"/>
    </source>
</evidence>
<sequence>MNWSTAHRHRQNGCCATASRRYMHLSGASSGISIAAPRAGSSDRISPCRLGRPGSARSPRTHRHPDKSAPRRVHIGCLRHFLQRLAALWPYTAAAYFHRIKRSHDYELTGKSGSCSFPFLRFILSFLYFGVTCPLRDRNKTDASRYVCCLLNADQQVLGCFAFFTHAAWTMVDLR</sequence>
<name>A0A395GQJ6_9EURO</name>